<evidence type="ECO:0000313" key="4">
    <source>
        <dbReference type="Proteomes" id="UP000032512"/>
    </source>
</evidence>
<sequence>MKSVLFTAGAVVAAATIYYLYQRELGAIPFYILAIVFFLLALSQWNSRRKAGKGEEEIESEKSRGNGR</sequence>
<name>A0A0D6ZD41_9BACI</name>
<gene>
    <name evidence="3" type="ORF">UB32_08155</name>
</gene>
<comment type="caution">
    <text evidence="3">The sequence shown here is derived from an EMBL/GenBank/DDBJ whole genome shotgun (WGS) entry which is preliminary data.</text>
</comment>
<evidence type="ECO:0000256" key="1">
    <source>
        <dbReference type="SAM" id="MobiDB-lite"/>
    </source>
</evidence>
<feature type="region of interest" description="Disordered" evidence="1">
    <location>
        <begin position="48"/>
        <end position="68"/>
    </location>
</feature>
<dbReference type="Proteomes" id="UP000032512">
    <property type="component" value="Unassembled WGS sequence"/>
</dbReference>
<evidence type="ECO:0000313" key="3">
    <source>
        <dbReference type="EMBL" id="KIY22498.1"/>
    </source>
</evidence>
<keyword evidence="2" id="KW-0812">Transmembrane</keyword>
<dbReference type="OrthoDB" id="2942936at2"/>
<organism evidence="3 4">
    <name type="scientific">Mesobacillus subterraneus</name>
    <dbReference type="NCBI Taxonomy" id="285983"/>
    <lineage>
        <taxon>Bacteria</taxon>
        <taxon>Bacillati</taxon>
        <taxon>Bacillota</taxon>
        <taxon>Bacilli</taxon>
        <taxon>Bacillales</taxon>
        <taxon>Bacillaceae</taxon>
        <taxon>Mesobacillus</taxon>
    </lineage>
</organism>
<keyword evidence="2" id="KW-0472">Membrane</keyword>
<dbReference type="AlphaFoldDB" id="A0A0D6ZD41"/>
<feature type="transmembrane region" description="Helical" evidence="2">
    <location>
        <begin position="25"/>
        <end position="43"/>
    </location>
</feature>
<reference evidence="3 4" key="1">
    <citation type="submission" date="2015-01" db="EMBL/GenBank/DDBJ databases">
        <title>Draft genome sequences of the supercritical CO2 tolerant bacteria Bacillus subterraneus MITOT1 and Bacillus cereus MIT0214.</title>
        <authorList>
            <person name="Peet K.C."/>
            <person name="Thompson J.R."/>
        </authorList>
    </citation>
    <scope>NUCLEOTIDE SEQUENCE [LARGE SCALE GENOMIC DNA]</scope>
    <source>
        <strain evidence="3 4">MITOT1</strain>
    </source>
</reference>
<dbReference type="EMBL" id="JXIQ01000068">
    <property type="protein sequence ID" value="KIY22498.1"/>
    <property type="molecule type" value="Genomic_DNA"/>
</dbReference>
<keyword evidence="2" id="KW-1133">Transmembrane helix</keyword>
<protein>
    <submittedName>
        <fullName evidence="3">Uncharacterized protein</fullName>
    </submittedName>
</protein>
<feature type="compositionally biased region" description="Basic and acidic residues" evidence="1">
    <location>
        <begin position="52"/>
        <end position="68"/>
    </location>
</feature>
<evidence type="ECO:0000256" key="2">
    <source>
        <dbReference type="SAM" id="Phobius"/>
    </source>
</evidence>
<accession>A0A0D6ZD41</accession>
<dbReference type="RefSeq" id="WP_044392756.1">
    <property type="nucleotide sequence ID" value="NZ_JXIQ01000068.1"/>
</dbReference>
<keyword evidence="4" id="KW-1185">Reference proteome</keyword>
<proteinExistence type="predicted"/>
<dbReference type="PATRIC" id="fig|285983.3.peg.141"/>